<feature type="compositionally biased region" description="Basic and acidic residues" evidence="1">
    <location>
        <begin position="90"/>
        <end position="132"/>
    </location>
</feature>
<organism evidence="2 3">
    <name type="scientific">Labeo rohita</name>
    <name type="common">Indian major carp</name>
    <name type="synonym">Cyprinus rohita</name>
    <dbReference type="NCBI Taxonomy" id="84645"/>
    <lineage>
        <taxon>Eukaryota</taxon>
        <taxon>Metazoa</taxon>
        <taxon>Chordata</taxon>
        <taxon>Craniata</taxon>
        <taxon>Vertebrata</taxon>
        <taxon>Euteleostomi</taxon>
        <taxon>Actinopterygii</taxon>
        <taxon>Neopterygii</taxon>
        <taxon>Teleostei</taxon>
        <taxon>Ostariophysi</taxon>
        <taxon>Cypriniformes</taxon>
        <taxon>Cyprinidae</taxon>
        <taxon>Labeoninae</taxon>
        <taxon>Labeonini</taxon>
        <taxon>Labeo</taxon>
    </lineage>
</organism>
<reference evidence="2 3" key="1">
    <citation type="submission" date="2018-03" db="EMBL/GenBank/DDBJ databases">
        <title>Draft genome sequence of Rohu Carp (Labeo rohita).</title>
        <authorList>
            <person name="Das P."/>
            <person name="Kushwaha B."/>
            <person name="Joshi C.G."/>
            <person name="Kumar D."/>
            <person name="Nagpure N.S."/>
            <person name="Sahoo L."/>
            <person name="Das S.P."/>
            <person name="Bit A."/>
            <person name="Patnaik S."/>
            <person name="Meher P.K."/>
            <person name="Jayasankar P."/>
            <person name="Koringa P.G."/>
            <person name="Patel N.V."/>
            <person name="Hinsu A.T."/>
            <person name="Kumar R."/>
            <person name="Pandey M."/>
            <person name="Agarwal S."/>
            <person name="Srivastava S."/>
            <person name="Singh M."/>
            <person name="Iquebal M.A."/>
            <person name="Jaiswal S."/>
            <person name="Angadi U.B."/>
            <person name="Kumar N."/>
            <person name="Raza M."/>
            <person name="Shah T.M."/>
            <person name="Rai A."/>
            <person name="Jena J.K."/>
        </authorList>
    </citation>
    <scope>NUCLEOTIDE SEQUENCE [LARGE SCALE GENOMIC DNA]</scope>
    <source>
        <strain evidence="2">DASCIFA01</strain>
        <tissue evidence="2">Testis</tissue>
    </source>
</reference>
<dbReference type="AlphaFoldDB" id="A0A498MDT6"/>
<keyword evidence="3" id="KW-1185">Reference proteome</keyword>
<dbReference type="GO" id="GO:0050333">
    <property type="term" value="F:thiamine triphosphate phosphatase activity"/>
    <property type="evidence" value="ECO:0007669"/>
    <property type="project" value="InterPro"/>
</dbReference>
<sequence>MRADESPKVFEDIMRVPVKMEYELGEQTEHRLKEMGARCVGETLDVEYYYDTDSFQLASTQTWLNQHNGQWGLILAEEQELNHAQSYHTKKLEAGHSEEKKSKILNSSHEEKSETGADFRKTSNNECPEKVMSKSQVQRTLDMSLAYTELSDPCSIMLHLSKCLQLPLTHNETQSMTMKDFLNMARIQMYDSWTRTSTVKYSLPGGCSLEMEKNYRIPTETPSAFLMMNADVLSISSELEKMDRLRKELGLKPKASSDKQL</sequence>
<name>A0A498MDT6_LABRO</name>
<evidence type="ECO:0000313" key="3">
    <source>
        <dbReference type="Proteomes" id="UP000290572"/>
    </source>
</evidence>
<comment type="caution">
    <text evidence="2">The sequence shown here is derived from an EMBL/GenBank/DDBJ whole genome shotgun (WGS) entry which is preliminary data.</text>
</comment>
<evidence type="ECO:0000256" key="1">
    <source>
        <dbReference type="SAM" id="MobiDB-lite"/>
    </source>
</evidence>
<dbReference type="GO" id="GO:0000287">
    <property type="term" value="F:magnesium ion binding"/>
    <property type="evidence" value="ECO:0007669"/>
    <property type="project" value="TreeGrafter"/>
</dbReference>
<dbReference type="EMBL" id="QBIY01012720">
    <property type="protein sequence ID" value="RXN18370.1"/>
    <property type="molecule type" value="Genomic_DNA"/>
</dbReference>
<evidence type="ECO:0000313" key="2">
    <source>
        <dbReference type="EMBL" id="RXN18370.1"/>
    </source>
</evidence>
<gene>
    <name evidence="2" type="ORF">ROHU_026216</name>
</gene>
<dbReference type="PANTHER" id="PTHR14586">
    <property type="entry name" value="THIAMINE-TRIPHOSPHATASE"/>
    <property type="match status" value="1"/>
</dbReference>
<proteinExistence type="predicted"/>
<accession>A0A498MDT6</accession>
<feature type="region of interest" description="Disordered" evidence="1">
    <location>
        <begin position="90"/>
        <end position="133"/>
    </location>
</feature>
<dbReference type="Proteomes" id="UP000290572">
    <property type="component" value="Unassembled WGS sequence"/>
</dbReference>
<dbReference type="GO" id="GO:0042357">
    <property type="term" value="P:thiamine diphosphate metabolic process"/>
    <property type="evidence" value="ECO:0007669"/>
    <property type="project" value="TreeGrafter"/>
</dbReference>
<dbReference type="InterPro" id="IPR039582">
    <property type="entry name" value="THTPA"/>
</dbReference>
<dbReference type="InterPro" id="IPR033469">
    <property type="entry name" value="CYTH-like_dom_sf"/>
</dbReference>
<dbReference type="PANTHER" id="PTHR14586:SF1">
    <property type="entry name" value="THIAMINE-TRIPHOSPHATASE"/>
    <property type="match status" value="1"/>
</dbReference>
<dbReference type="SUPFAM" id="SSF55154">
    <property type="entry name" value="CYTH-like phosphatases"/>
    <property type="match status" value="1"/>
</dbReference>
<protein>
    <submittedName>
        <fullName evidence="2">Uncharacterized protein</fullName>
    </submittedName>
</protein>
<dbReference type="Gene3D" id="2.40.320.10">
    <property type="entry name" value="Hypothetical Protein Pfu-838710-001"/>
    <property type="match status" value="1"/>
</dbReference>